<name>A0ABT5J0H5_9NEIS</name>
<protein>
    <recommendedName>
        <fullName evidence="4">Toxin CptA</fullName>
    </recommendedName>
</protein>
<gene>
    <name evidence="2" type="ORF">PQU95_13860</name>
</gene>
<dbReference type="InterPro" id="IPR009883">
    <property type="entry name" value="YgfX"/>
</dbReference>
<evidence type="ECO:0008006" key="4">
    <source>
        <dbReference type="Google" id="ProtNLM"/>
    </source>
</evidence>
<dbReference type="EMBL" id="JAQQLF010000017">
    <property type="protein sequence ID" value="MDC7718297.1"/>
    <property type="molecule type" value="Genomic_DNA"/>
</dbReference>
<comment type="caution">
    <text evidence="2">The sequence shown here is derived from an EMBL/GenBank/DDBJ whole genome shotgun (WGS) entry which is preliminary data.</text>
</comment>
<sequence length="144" mass="15591">MHRTHIPPFAATLATSRLACGVLLLMWLALLAALGVLDRQSQLVLLLCGAMASVSLLRSSGMAGRRGSFSVDARGACHLQLLRVAVLPASVALPWLVVLRGRTADKKDLTLLVWRDAVPADTHRALRVYVQWCRTAAANLAEEE</sequence>
<dbReference type="Pfam" id="PF07254">
    <property type="entry name" value="Cpta_toxin"/>
    <property type="match status" value="1"/>
</dbReference>
<feature type="transmembrane region" description="Helical" evidence="1">
    <location>
        <begin position="81"/>
        <end position="99"/>
    </location>
</feature>
<keyword evidence="1" id="KW-0472">Membrane</keyword>
<feature type="transmembrane region" description="Helical" evidence="1">
    <location>
        <begin position="16"/>
        <end position="36"/>
    </location>
</feature>
<organism evidence="2 3">
    <name type="scientific">Vogesella aquatica</name>
    <dbReference type="NCBI Taxonomy" id="2984206"/>
    <lineage>
        <taxon>Bacteria</taxon>
        <taxon>Pseudomonadati</taxon>
        <taxon>Pseudomonadota</taxon>
        <taxon>Betaproteobacteria</taxon>
        <taxon>Neisseriales</taxon>
        <taxon>Chromobacteriaceae</taxon>
        <taxon>Vogesella</taxon>
    </lineage>
</organism>
<dbReference type="Proteomes" id="UP001219956">
    <property type="component" value="Unassembled WGS sequence"/>
</dbReference>
<keyword evidence="1" id="KW-0812">Transmembrane</keyword>
<evidence type="ECO:0000313" key="2">
    <source>
        <dbReference type="EMBL" id="MDC7718297.1"/>
    </source>
</evidence>
<reference evidence="2 3" key="1">
    <citation type="submission" date="2023-01" db="EMBL/GenBank/DDBJ databases">
        <title>Novel species of the genus Vogesella isolated from rivers.</title>
        <authorList>
            <person name="Lu H."/>
        </authorList>
    </citation>
    <scope>NUCLEOTIDE SEQUENCE [LARGE SCALE GENOMIC DNA]</scope>
    <source>
        <strain evidence="2 3">DC21W</strain>
    </source>
</reference>
<accession>A0ABT5J0H5</accession>
<keyword evidence="3" id="KW-1185">Reference proteome</keyword>
<evidence type="ECO:0000313" key="3">
    <source>
        <dbReference type="Proteomes" id="UP001219956"/>
    </source>
</evidence>
<feature type="transmembrane region" description="Helical" evidence="1">
    <location>
        <begin position="43"/>
        <end position="61"/>
    </location>
</feature>
<proteinExistence type="predicted"/>
<dbReference type="RefSeq" id="WP_272752554.1">
    <property type="nucleotide sequence ID" value="NZ_JAQQLF010000017.1"/>
</dbReference>
<evidence type="ECO:0000256" key="1">
    <source>
        <dbReference type="SAM" id="Phobius"/>
    </source>
</evidence>
<keyword evidence="1" id="KW-1133">Transmembrane helix</keyword>